<name>A0A7S4HVU5_9EUKA</name>
<dbReference type="InterPro" id="IPR029058">
    <property type="entry name" value="AB_hydrolase_fold"/>
</dbReference>
<sequence>MTSQPSYLNFDVDSDGRKNEMPSYMSGMGMDAELSAASEPTELNKFPPNSVEAANDLQLAPRDLTDDECKHASWYKNWVVDLDECEEEEEDDETDPKKKKKKGKSKFGDVSKLVHTYCQDWEDSPLDIATFFFFLSAFSKPKLEKKDVIFDEKLILDAYHYGQFAFAAYKAEKKRVLKRLKFLDDSDFIAGNWDKLALMEAPAWYCALDHDKKNVILALRGTKEKDDIFVDLAAQFVKWDKGYVHQGFLRSLKKLEPLVKPIVTEQMEKNPGYRLRIVGHSMGAAVASLLTIKWYQEYPDWDIHGYGYATPCCVSGDLSRESEPYFTTFVHHHDAVSRLSMGSIQDLHNGMRLFVSRVKEQYKQLAFLRSLNLALHSESKKVLAIVAEINDIITKNMQKELTGGDSPAHLLPAGKTYQLWREKRGSKFTTWQMYRSTSTDYARLTFSPTMLKDHGSQGYNSAFENMLSISVTERKIWLKMSPSRREIVREYWNSYPQGDPFSPEFDMRPAKENMQKASKYKAKAMMQGLIRPFLYLVSMSPKRRAALAELMGIHLVNTGWYNTHDAHREAWHVLKSGRKGLQSRSNSTRRKVVPMSHGSNWYMILYSCAHRVKTAQRDYIPKDVRQLLKGKEKGYAATIACCQNPQNPTLTQLEEIVLLIFFSLTDADVVSTKEQKKKDKKREKEEPAIEEPEQPKIDYSNNPAYINTRTSLKAMGFTVEPFIHKVAVQRVQDSASKKANEVYSWGDVIRKQDERLKKREVAGIGALGLLSGALLLSAVPMVAVVPPLALVPLGLAVGLGGAAATKATPGGLVSIVAGCLQQRLVLASHKIKIDDYFPTMTRVRSPR</sequence>
<keyword evidence="5" id="KW-0812">Transmembrane</keyword>
<evidence type="ECO:0000256" key="12">
    <source>
        <dbReference type="ARBA" id="ARBA00023136"/>
    </source>
</evidence>
<evidence type="ECO:0000256" key="13">
    <source>
        <dbReference type="ARBA" id="ARBA00024531"/>
    </source>
</evidence>
<dbReference type="GO" id="GO:0016298">
    <property type="term" value="F:lipase activity"/>
    <property type="evidence" value="ECO:0007669"/>
    <property type="project" value="TreeGrafter"/>
</dbReference>
<evidence type="ECO:0000256" key="2">
    <source>
        <dbReference type="ARBA" id="ARBA00004651"/>
    </source>
</evidence>
<dbReference type="Gene3D" id="3.40.50.1820">
    <property type="entry name" value="alpha/beta hydrolase"/>
    <property type="match status" value="1"/>
</dbReference>
<evidence type="ECO:0000256" key="3">
    <source>
        <dbReference type="ARBA" id="ARBA00022475"/>
    </source>
</evidence>
<accession>A0A7S4HVU5</accession>
<dbReference type="CDD" id="cd00519">
    <property type="entry name" value="Lipase_3"/>
    <property type="match status" value="1"/>
</dbReference>
<evidence type="ECO:0000313" key="17">
    <source>
        <dbReference type="EMBL" id="CAE2210591.1"/>
    </source>
</evidence>
<reference evidence="17" key="1">
    <citation type="submission" date="2021-01" db="EMBL/GenBank/DDBJ databases">
        <authorList>
            <person name="Corre E."/>
            <person name="Pelletier E."/>
            <person name="Niang G."/>
            <person name="Scheremetjew M."/>
            <person name="Finn R."/>
            <person name="Kale V."/>
            <person name="Holt S."/>
            <person name="Cochrane G."/>
            <person name="Meng A."/>
            <person name="Brown T."/>
            <person name="Cohen L."/>
        </authorList>
    </citation>
    <scope>NUCLEOTIDE SEQUENCE</scope>
    <source>
        <strain evidence="17">DIVA3 518/3/11/1/6</strain>
    </source>
</reference>
<dbReference type="SUPFAM" id="SSF53474">
    <property type="entry name" value="alpha/beta-Hydrolases"/>
    <property type="match status" value="1"/>
</dbReference>
<keyword evidence="6" id="KW-0479">Metal-binding</keyword>
<dbReference type="InterPro" id="IPR052214">
    <property type="entry name" value="DAG_Lipase-Related"/>
</dbReference>
<keyword evidence="11" id="KW-0443">Lipid metabolism</keyword>
<comment type="subcellular location">
    <subcellularLocation>
        <location evidence="2">Cell membrane</location>
        <topology evidence="2">Multi-pass membrane protein</topology>
    </subcellularLocation>
</comment>
<dbReference type="EC" id="3.1.1.116" evidence="14"/>
<dbReference type="PANTHER" id="PTHR45792">
    <property type="entry name" value="DIACYLGLYCEROL LIPASE HOMOLOG-RELATED"/>
    <property type="match status" value="1"/>
</dbReference>
<evidence type="ECO:0000256" key="10">
    <source>
        <dbReference type="ARBA" id="ARBA00022989"/>
    </source>
</evidence>
<proteinExistence type="predicted"/>
<evidence type="ECO:0000256" key="7">
    <source>
        <dbReference type="ARBA" id="ARBA00022801"/>
    </source>
</evidence>
<keyword evidence="4" id="KW-0597">Phosphoprotein</keyword>
<feature type="region of interest" description="Disordered" evidence="15">
    <location>
        <begin position="672"/>
        <end position="701"/>
    </location>
</feature>
<feature type="compositionally biased region" description="Basic and acidic residues" evidence="15">
    <location>
        <begin position="672"/>
        <end position="687"/>
    </location>
</feature>
<evidence type="ECO:0000259" key="16">
    <source>
        <dbReference type="Pfam" id="PF01764"/>
    </source>
</evidence>
<keyword evidence="12" id="KW-0472">Membrane</keyword>
<dbReference type="EMBL" id="HBKP01006988">
    <property type="protein sequence ID" value="CAE2210591.1"/>
    <property type="molecule type" value="Transcribed_RNA"/>
</dbReference>
<dbReference type="GO" id="GO:0046340">
    <property type="term" value="P:diacylglycerol catabolic process"/>
    <property type="evidence" value="ECO:0007669"/>
    <property type="project" value="TreeGrafter"/>
</dbReference>
<evidence type="ECO:0000256" key="14">
    <source>
        <dbReference type="ARBA" id="ARBA00026104"/>
    </source>
</evidence>
<evidence type="ECO:0000256" key="4">
    <source>
        <dbReference type="ARBA" id="ARBA00022553"/>
    </source>
</evidence>
<evidence type="ECO:0000256" key="11">
    <source>
        <dbReference type="ARBA" id="ARBA00023098"/>
    </source>
</evidence>
<evidence type="ECO:0000256" key="6">
    <source>
        <dbReference type="ARBA" id="ARBA00022723"/>
    </source>
</evidence>
<dbReference type="InterPro" id="IPR002921">
    <property type="entry name" value="Fungal_lipase-type"/>
</dbReference>
<dbReference type="GO" id="GO:0005886">
    <property type="term" value="C:plasma membrane"/>
    <property type="evidence" value="ECO:0007669"/>
    <property type="project" value="UniProtKB-SubCell"/>
</dbReference>
<keyword evidence="7" id="KW-0378">Hydrolase</keyword>
<keyword evidence="10" id="KW-1133">Transmembrane helix</keyword>
<dbReference type="GO" id="GO:0046872">
    <property type="term" value="F:metal ion binding"/>
    <property type="evidence" value="ECO:0007669"/>
    <property type="project" value="UniProtKB-KW"/>
</dbReference>
<keyword evidence="9" id="KW-0442">Lipid degradation</keyword>
<evidence type="ECO:0000256" key="15">
    <source>
        <dbReference type="SAM" id="MobiDB-lite"/>
    </source>
</evidence>
<comment type="cofactor">
    <cofactor evidence="1">
        <name>Ca(2+)</name>
        <dbReference type="ChEBI" id="CHEBI:29108"/>
    </cofactor>
</comment>
<dbReference type="AlphaFoldDB" id="A0A7S4HVU5"/>
<keyword evidence="8" id="KW-0106">Calcium</keyword>
<dbReference type="PANTHER" id="PTHR45792:SF8">
    <property type="entry name" value="DIACYLGLYCEROL LIPASE-ALPHA"/>
    <property type="match status" value="1"/>
</dbReference>
<keyword evidence="3" id="KW-1003">Cell membrane</keyword>
<feature type="domain" description="Fungal lipase-type" evidence="16">
    <location>
        <begin position="217"/>
        <end position="340"/>
    </location>
</feature>
<dbReference type="GO" id="GO:0019369">
    <property type="term" value="P:arachidonate metabolic process"/>
    <property type="evidence" value="ECO:0007669"/>
    <property type="project" value="TreeGrafter"/>
</dbReference>
<comment type="catalytic activity">
    <reaction evidence="13">
        <text>a 1,2-diacyl-sn-glycerol + H2O = a 2-acylglycerol + a fatty acid + H(+)</text>
        <dbReference type="Rhea" id="RHEA:33275"/>
        <dbReference type="ChEBI" id="CHEBI:15377"/>
        <dbReference type="ChEBI" id="CHEBI:15378"/>
        <dbReference type="ChEBI" id="CHEBI:17389"/>
        <dbReference type="ChEBI" id="CHEBI:17815"/>
        <dbReference type="ChEBI" id="CHEBI:28868"/>
        <dbReference type="EC" id="3.1.1.116"/>
    </reaction>
    <physiologicalReaction direction="left-to-right" evidence="13">
        <dbReference type="Rhea" id="RHEA:33276"/>
    </physiologicalReaction>
</comment>
<evidence type="ECO:0000256" key="5">
    <source>
        <dbReference type="ARBA" id="ARBA00022692"/>
    </source>
</evidence>
<feature type="region of interest" description="Disordered" evidence="15">
    <location>
        <begin position="1"/>
        <end position="27"/>
    </location>
</feature>
<evidence type="ECO:0000256" key="1">
    <source>
        <dbReference type="ARBA" id="ARBA00001913"/>
    </source>
</evidence>
<gene>
    <name evidence="17" type="ORF">VSP0166_LOCUS5054</name>
</gene>
<organism evidence="17">
    <name type="scientific">Vannella robusta</name>
    <dbReference type="NCBI Taxonomy" id="1487602"/>
    <lineage>
        <taxon>Eukaryota</taxon>
        <taxon>Amoebozoa</taxon>
        <taxon>Discosea</taxon>
        <taxon>Flabellinia</taxon>
        <taxon>Vannellidae</taxon>
        <taxon>Vannella</taxon>
    </lineage>
</organism>
<evidence type="ECO:0000256" key="9">
    <source>
        <dbReference type="ARBA" id="ARBA00022963"/>
    </source>
</evidence>
<dbReference type="Pfam" id="PF01764">
    <property type="entry name" value="Lipase_3"/>
    <property type="match status" value="1"/>
</dbReference>
<evidence type="ECO:0000256" key="8">
    <source>
        <dbReference type="ARBA" id="ARBA00022837"/>
    </source>
</evidence>
<protein>
    <recommendedName>
        <fullName evidence="14">sn-1-specific diacylglycerol lipase</fullName>
        <ecNumber evidence="14">3.1.1.116</ecNumber>
    </recommendedName>
</protein>